<sequence>MRGDSVRSLASLLLVVLPGGCGFREGTEPSHAKAAPVRVERARARVTPAQVGAVYFSLVNGTPQADRLLSAESPDATRVELHEVVAREDVLSMVAHPEGFPIPAEGRVELVPGGKHLMLYNVQASGSGINLLLRFEKAGPVRLNVPLLAADEDGR</sequence>
<dbReference type="Pfam" id="PF04314">
    <property type="entry name" value="PCuAC"/>
    <property type="match status" value="1"/>
</dbReference>
<gene>
    <name evidence="1" type="ORF">SAMN05444354_1035</name>
</gene>
<dbReference type="RefSeq" id="WP_075005644.1">
    <property type="nucleotide sequence ID" value="NZ_FOAP01000003.1"/>
</dbReference>
<dbReference type="OrthoDB" id="9796962at2"/>
<organism evidence="1 2">
    <name type="scientific">Stigmatella aurantiaca</name>
    <dbReference type="NCBI Taxonomy" id="41"/>
    <lineage>
        <taxon>Bacteria</taxon>
        <taxon>Pseudomonadati</taxon>
        <taxon>Myxococcota</taxon>
        <taxon>Myxococcia</taxon>
        <taxon>Myxococcales</taxon>
        <taxon>Cystobacterineae</taxon>
        <taxon>Archangiaceae</taxon>
        <taxon>Stigmatella</taxon>
    </lineage>
</organism>
<accession>A0A1H7KRJ5</accession>
<name>A0A1H7KRJ5_STIAU</name>
<protein>
    <recommendedName>
        <fullName evidence="3">Copper chaperone PCu(A)C</fullName>
    </recommendedName>
</protein>
<dbReference type="Proteomes" id="UP000182719">
    <property type="component" value="Unassembled WGS sequence"/>
</dbReference>
<dbReference type="EMBL" id="FOAP01000003">
    <property type="protein sequence ID" value="SEK89483.1"/>
    <property type="molecule type" value="Genomic_DNA"/>
</dbReference>
<evidence type="ECO:0000313" key="1">
    <source>
        <dbReference type="EMBL" id="SEK89483.1"/>
    </source>
</evidence>
<keyword evidence="2" id="KW-1185">Reference proteome</keyword>
<dbReference type="PANTHER" id="PTHR36302">
    <property type="entry name" value="BLR7088 PROTEIN"/>
    <property type="match status" value="1"/>
</dbReference>
<dbReference type="SUPFAM" id="SSF110087">
    <property type="entry name" value="DR1885-like metal-binding protein"/>
    <property type="match status" value="1"/>
</dbReference>
<evidence type="ECO:0000313" key="2">
    <source>
        <dbReference type="Proteomes" id="UP000182719"/>
    </source>
</evidence>
<dbReference type="Gene3D" id="2.60.40.1890">
    <property type="entry name" value="PCu(A)C copper chaperone"/>
    <property type="match status" value="1"/>
</dbReference>
<evidence type="ECO:0008006" key="3">
    <source>
        <dbReference type="Google" id="ProtNLM"/>
    </source>
</evidence>
<dbReference type="InterPro" id="IPR058248">
    <property type="entry name" value="Lxx211020-like"/>
</dbReference>
<dbReference type="AlphaFoldDB" id="A0A1H7KRJ5"/>
<proteinExistence type="predicted"/>
<dbReference type="InterPro" id="IPR036182">
    <property type="entry name" value="PCuAC_sf"/>
</dbReference>
<dbReference type="InterPro" id="IPR007410">
    <property type="entry name" value="LpqE-like"/>
</dbReference>
<reference evidence="2" key="1">
    <citation type="submission" date="2016-10" db="EMBL/GenBank/DDBJ databases">
        <authorList>
            <person name="Varghese N."/>
            <person name="Submissions S."/>
        </authorList>
    </citation>
    <scope>NUCLEOTIDE SEQUENCE [LARGE SCALE GENOMIC DNA]</scope>
    <source>
        <strain evidence="2">DSM 17044</strain>
    </source>
</reference>
<dbReference type="PANTHER" id="PTHR36302:SF1">
    <property type="entry name" value="COPPER CHAPERONE PCU(A)C"/>
    <property type="match status" value="1"/>
</dbReference>